<organism evidence="8 9">
    <name type="scientific">Elasticomyces elasticus</name>
    <dbReference type="NCBI Taxonomy" id="574655"/>
    <lineage>
        <taxon>Eukaryota</taxon>
        <taxon>Fungi</taxon>
        <taxon>Dikarya</taxon>
        <taxon>Ascomycota</taxon>
        <taxon>Pezizomycotina</taxon>
        <taxon>Dothideomycetes</taxon>
        <taxon>Dothideomycetidae</taxon>
        <taxon>Mycosphaerellales</taxon>
        <taxon>Teratosphaeriaceae</taxon>
        <taxon>Elasticomyces</taxon>
    </lineage>
</organism>
<evidence type="ECO:0000256" key="3">
    <source>
        <dbReference type="ARBA" id="ARBA00022989"/>
    </source>
</evidence>
<evidence type="ECO:0000256" key="7">
    <source>
        <dbReference type="SAM" id="SignalP"/>
    </source>
</evidence>
<feature type="compositionally biased region" description="Low complexity" evidence="5">
    <location>
        <begin position="285"/>
        <end position="295"/>
    </location>
</feature>
<accession>A0AAN8A4S3</accession>
<keyword evidence="2 6" id="KW-0812">Transmembrane</keyword>
<feature type="region of interest" description="Disordered" evidence="5">
    <location>
        <begin position="253"/>
        <end position="306"/>
    </location>
</feature>
<name>A0AAN8A4S3_9PEZI</name>
<feature type="compositionally biased region" description="Basic and acidic residues" evidence="5">
    <location>
        <begin position="273"/>
        <end position="284"/>
    </location>
</feature>
<feature type="region of interest" description="Disordered" evidence="5">
    <location>
        <begin position="140"/>
        <end position="191"/>
    </location>
</feature>
<evidence type="ECO:0000256" key="4">
    <source>
        <dbReference type="ARBA" id="ARBA00023136"/>
    </source>
</evidence>
<dbReference type="AlphaFoldDB" id="A0AAN8A4S3"/>
<feature type="chain" id="PRO_5042899655" description="Mid2 domain-containing protein" evidence="7">
    <location>
        <begin position="25"/>
        <end position="383"/>
    </location>
</feature>
<feature type="signal peptide" evidence="7">
    <location>
        <begin position="1"/>
        <end position="24"/>
    </location>
</feature>
<dbReference type="PANTHER" id="PTHR15549">
    <property type="entry name" value="PAIRED IMMUNOGLOBULIN-LIKE TYPE 2 RECEPTOR"/>
    <property type="match status" value="1"/>
</dbReference>
<evidence type="ECO:0000256" key="5">
    <source>
        <dbReference type="SAM" id="MobiDB-lite"/>
    </source>
</evidence>
<feature type="compositionally biased region" description="Polar residues" evidence="5">
    <location>
        <begin position="326"/>
        <end position="352"/>
    </location>
</feature>
<comment type="caution">
    <text evidence="8">The sequence shown here is derived from an EMBL/GenBank/DDBJ whole genome shotgun (WGS) entry which is preliminary data.</text>
</comment>
<comment type="subcellular location">
    <subcellularLocation>
        <location evidence="1">Membrane</location>
        <topology evidence="1">Single-pass membrane protein</topology>
    </subcellularLocation>
</comment>
<protein>
    <recommendedName>
        <fullName evidence="10">Mid2 domain-containing protein</fullName>
    </recommendedName>
</protein>
<feature type="compositionally biased region" description="Low complexity" evidence="5">
    <location>
        <begin position="140"/>
        <end position="181"/>
    </location>
</feature>
<evidence type="ECO:0000313" key="9">
    <source>
        <dbReference type="Proteomes" id="UP001310594"/>
    </source>
</evidence>
<gene>
    <name evidence="8" type="ORF">LTR97_003155</name>
</gene>
<evidence type="ECO:0000256" key="6">
    <source>
        <dbReference type="SAM" id="Phobius"/>
    </source>
</evidence>
<feature type="region of interest" description="Disordered" evidence="5">
    <location>
        <begin position="322"/>
        <end position="383"/>
    </location>
</feature>
<reference evidence="8" key="1">
    <citation type="submission" date="2023-08" db="EMBL/GenBank/DDBJ databases">
        <title>Black Yeasts Isolated from many extreme environments.</title>
        <authorList>
            <person name="Coleine C."/>
            <person name="Stajich J.E."/>
            <person name="Selbmann L."/>
        </authorList>
    </citation>
    <scope>NUCLEOTIDE SEQUENCE</scope>
    <source>
        <strain evidence="8">CCFEE 5810</strain>
    </source>
</reference>
<feature type="transmembrane region" description="Helical" evidence="6">
    <location>
        <begin position="197"/>
        <end position="222"/>
    </location>
</feature>
<keyword evidence="4 6" id="KW-0472">Membrane</keyword>
<evidence type="ECO:0000256" key="1">
    <source>
        <dbReference type="ARBA" id="ARBA00004167"/>
    </source>
</evidence>
<evidence type="ECO:0000313" key="8">
    <source>
        <dbReference type="EMBL" id="KAK5704142.1"/>
    </source>
</evidence>
<dbReference type="InterPro" id="IPR051694">
    <property type="entry name" value="Immunoregulatory_rcpt-like"/>
</dbReference>
<evidence type="ECO:0008006" key="10">
    <source>
        <dbReference type="Google" id="ProtNLM"/>
    </source>
</evidence>
<keyword evidence="7" id="KW-0732">Signal</keyword>
<evidence type="ECO:0000256" key="2">
    <source>
        <dbReference type="ARBA" id="ARBA00022692"/>
    </source>
</evidence>
<keyword evidence="3 6" id="KW-1133">Transmembrane helix</keyword>
<sequence>MTRTHSFGNAAIIVISFLAAAANGQTLQFTEPAANALTSLGATTNYTLGEDVRIAWQTPYEVTTLRVWQGPRADGSLAGQTLAENYTQSDTSFTWTAAQVGGILLSRPFRLELSNGADSSCDGCKTDSPVFYVNRPRVASSSASPSTRSSSSSAAATSTSAPTTSASPYPTSDVAGASATTPAPPASQHSNRHALSLGLGLGLGLGIPLLLALLAICAFCLLRRRKKQRRSANLPRGHQPKPSISKPFMAEQENAPGVFGDPGHPQAAYFERYGPRDERRDRDSAGTTSTTASTRHGPFEFEQPNSEQQFDSIGFVREIQGIPRASESSARTGRTAVASSMGNNSLRSTTPKSDQHLIGAPRLSSIDEVPPFRASTPEWPLRS</sequence>
<dbReference type="PANTHER" id="PTHR15549:SF6">
    <property type="entry name" value="MID2 DOMAIN-CONTAINING PROTEIN"/>
    <property type="match status" value="1"/>
</dbReference>
<dbReference type="EMBL" id="JAVRQU010000004">
    <property type="protein sequence ID" value="KAK5704142.1"/>
    <property type="molecule type" value="Genomic_DNA"/>
</dbReference>
<dbReference type="Proteomes" id="UP001310594">
    <property type="component" value="Unassembled WGS sequence"/>
</dbReference>
<dbReference type="GO" id="GO:0016020">
    <property type="term" value="C:membrane"/>
    <property type="evidence" value="ECO:0007669"/>
    <property type="project" value="UniProtKB-SubCell"/>
</dbReference>
<dbReference type="GO" id="GO:0071944">
    <property type="term" value="C:cell periphery"/>
    <property type="evidence" value="ECO:0007669"/>
    <property type="project" value="UniProtKB-ARBA"/>
</dbReference>
<proteinExistence type="predicted"/>